<dbReference type="SUPFAM" id="SSF161098">
    <property type="entry name" value="MetI-like"/>
    <property type="match status" value="1"/>
</dbReference>
<feature type="transmembrane region" description="Helical" evidence="7">
    <location>
        <begin position="248"/>
        <end position="266"/>
    </location>
</feature>
<dbReference type="PANTHER" id="PTHR43386">
    <property type="entry name" value="OLIGOPEPTIDE TRANSPORT SYSTEM PERMEASE PROTEIN APPC"/>
    <property type="match status" value="1"/>
</dbReference>
<accession>A0ABX6YHD4</accession>
<keyword evidence="4 7" id="KW-0812">Transmembrane</keyword>
<evidence type="ECO:0000256" key="4">
    <source>
        <dbReference type="ARBA" id="ARBA00022692"/>
    </source>
</evidence>
<feature type="transmembrane region" description="Helical" evidence="7">
    <location>
        <begin position="197"/>
        <end position="223"/>
    </location>
</feature>
<dbReference type="RefSeq" id="WP_166987132.1">
    <property type="nucleotide sequence ID" value="NZ_CP061169.1"/>
</dbReference>
<sequence>MRNLARTLWNKSSPGLFITTCITFLVICFIFIYPLTTDTNPLEQDVQNAFAPVLNPGHLLGTDNLGRDAFARLVFGLRTELIVCAAGTLLAVIIGTLIGILAAYFRGIADLLLMRFVEIILAIPTLVFAMLIVSLYGASNVTVVAISAIVFFPAFARLVYGEILSLRSALYVEAAELFGGTRWQVIKGPLLRGVGPLVLAQAFVTLAFAVGLESGLSFLGLGITPPEPSLGLMIATGQQYFMQSPWQLLIPSIVLVFLLVVFGYVADWVRDLLDPRGEVRSRRRTRRELTQKVDV</sequence>
<evidence type="ECO:0000313" key="9">
    <source>
        <dbReference type="EMBL" id="QPZ38214.1"/>
    </source>
</evidence>
<feature type="transmembrane region" description="Helical" evidence="7">
    <location>
        <begin position="142"/>
        <end position="160"/>
    </location>
</feature>
<dbReference type="EMBL" id="CP061169">
    <property type="protein sequence ID" value="QPZ38214.1"/>
    <property type="molecule type" value="Genomic_DNA"/>
</dbReference>
<dbReference type="Proteomes" id="UP000662814">
    <property type="component" value="Chromosome"/>
</dbReference>
<dbReference type="InterPro" id="IPR050366">
    <property type="entry name" value="BP-dependent_transpt_permease"/>
</dbReference>
<keyword evidence="3" id="KW-1003">Cell membrane</keyword>
<keyword evidence="2 7" id="KW-0813">Transport</keyword>
<dbReference type="CDD" id="cd06261">
    <property type="entry name" value="TM_PBP2"/>
    <property type="match status" value="1"/>
</dbReference>
<dbReference type="Pfam" id="PF00528">
    <property type="entry name" value="BPD_transp_1"/>
    <property type="match status" value="1"/>
</dbReference>
<organism evidence="9 10">
    <name type="scientific">Paramicrobacterium chengjingii</name>
    <dbReference type="NCBI Taxonomy" id="2769067"/>
    <lineage>
        <taxon>Bacteria</taxon>
        <taxon>Bacillati</taxon>
        <taxon>Actinomycetota</taxon>
        <taxon>Actinomycetes</taxon>
        <taxon>Micrococcales</taxon>
        <taxon>Microbacteriaceae</taxon>
        <taxon>Paramicrobacterium</taxon>
    </lineage>
</organism>
<evidence type="ECO:0000256" key="2">
    <source>
        <dbReference type="ARBA" id="ARBA00022448"/>
    </source>
</evidence>
<protein>
    <submittedName>
        <fullName evidence="9">ABC transporter permease</fullName>
    </submittedName>
</protein>
<dbReference type="PANTHER" id="PTHR43386:SF1">
    <property type="entry name" value="D,D-DIPEPTIDE TRANSPORT SYSTEM PERMEASE PROTEIN DDPC-RELATED"/>
    <property type="match status" value="1"/>
</dbReference>
<evidence type="ECO:0000256" key="3">
    <source>
        <dbReference type="ARBA" id="ARBA00022475"/>
    </source>
</evidence>
<keyword evidence="6 7" id="KW-0472">Membrane</keyword>
<dbReference type="Gene3D" id="1.10.3720.10">
    <property type="entry name" value="MetI-like"/>
    <property type="match status" value="1"/>
</dbReference>
<reference evidence="9 10" key="1">
    <citation type="submission" date="2020-12" db="EMBL/GenBank/DDBJ databases">
        <title>Microbacterium sp. HY060.</title>
        <authorList>
            <person name="Zhou J."/>
        </authorList>
    </citation>
    <scope>NUCLEOTIDE SEQUENCE [LARGE SCALE GENOMIC DNA]</scope>
    <source>
        <strain evidence="9 10">HY60</strain>
    </source>
</reference>
<keyword evidence="5 7" id="KW-1133">Transmembrane helix</keyword>
<evidence type="ECO:0000256" key="1">
    <source>
        <dbReference type="ARBA" id="ARBA00004651"/>
    </source>
</evidence>
<feature type="domain" description="ABC transmembrane type-1" evidence="8">
    <location>
        <begin position="77"/>
        <end position="266"/>
    </location>
</feature>
<feature type="transmembrane region" description="Helical" evidence="7">
    <location>
        <begin position="12"/>
        <end position="33"/>
    </location>
</feature>
<proteinExistence type="inferred from homology"/>
<name>A0ABX6YHD4_9MICO</name>
<gene>
    <name evidence="9" type="ORF">HCR76_15725</name>
</gene>
<comment type="similarity">
    <text evidence="7">Belongs to the binding-protein-dependent transport system permease family.</text>
</comment>
<evidence type="ECO:0000259" key="8">
    <source>
        <dbReference type="PROSITE" id="PS50928"/>
    </source>
</evidence>
<evidence type="ECO:0000313" key="10">
    <source>
        <dbReference type="Proteomes" id="UP000662814"/>
    </source>
</evidence>
<evidence type="ECO:0000256" key="7">
    <source>
        <dbReference type="RuleBase" id="RU363032"/>
    </source>
</evidence>
<dbReference type="InterPro" id="IPR035906">
    <property type="entry name" value="MetI-like_sf"/>
</dbReference>
<comment type="subcellular location">
    <subcellularLocation>
        <location evidence="1 7">Cell membrane</location>
        <topology evidence="1 7">Multi-pass membrane protein</topology>
    </subcellularLocation>
</comment>
<keyword evidence="10" id="KW-1185">Reference proteome</keyword>
<feature type="transmembrane region" description="Helical" evidence="7">
    <location>
        <begin position="80"/>
        <end position="104"/>
    </location>
</feature>
<feature type="transmembrane region" description="Helical" evidence="7">
    <location>
        <begin position="116"/>
        <end position="136"/>
    </location>
</feature>
<dbReference type="PROSITE" id="PS50928">
    <property type="entry name" value="ABC_TM1"/>
    <property type="match status" value="1"/>
</dbReference>
<evidence type="ECO:0000256" key="5">
    <source>
        <dbReference type="ARBA" id="ARBA00022989"/>
    </source>
</evidence>
<dbReference type="InterPro" id="IPR000515">
    <property type="entry name" value="MetI-like"/>
</dbReference>
<evidence type="ECO:0000256" key="6">
    <source>
        <dbReference type="ARBA" id="ARBA00023136"/>
    </source>
</evidence>